<keyword evidence="2" id="KW-1185">Reference proteome</keyword>
<dbReference type="AlphaFoldDB" id="A0A367IS46"/>
<accession>A0A367IS46</accession>
<dbReference type="EMBL" id="PJQL01003870">
    <property type="protein sequence ID" value="RCH80520.1"/>
    <property type="molecule type" value="Genomic_DNA"/>
</dbReference>
<sequence>AVQIISQEEMSVSVVTNQDKERDMMTEEVMTEEAMTEEVITEATVLIDVIVLIEKDKRKKCAYDAYTCAFNKKES</sequence>
<dbReference type="Proteomes" id="UP000252139">
    <property type="component" value="Unassembled WGS sequence"/>
</dbReference>
<organism evidence="1 2">
    <name type="scientific">Rhizopus azygosporus</name>
    <name type="common">Rhizopus microsporus var. azygosporus</name>
    <dbReference type="NCBI Taxonomy" id="86630"/>
    <lineage>
        <taxon>Eukaryota</taxon>
        <taxon>Fungi</taxon>
        <taxon>Fungi incertae sedis</taxon>
        <taxon>Mucoromycota</taxon>
        <taxon>Mucoromycotina</taxon>
        <taxon>Mucoromycetes</taxon>
        <taxon>Mucorales</taxon>
        <taxon>Mucorineae</taxon>
        <taxon>Rhizopodaceae</taxon>
        <taxon>Rhizopus</taxon>
    </lineage>
</organism>
<feature type="non-terminal residue" evidence="1">
    <location>
        <position position="1"/>
    </location>
</feature>
<name>A0A367IS46_RHIAZ</name>
<comment type="caution">
    <text evidence="1">The sequence shown here is derived from an EMBL/GenBank/DDBJ whole genome shotgun (WGS) entry which is preliminary data.</text>
</comment>
<proteinExistence type="predicted"/>
<gene>
    <name evidence="1" type="ORF">CU097_001375</name>
</gene>
<evidence type="ECO:0000313" key="2">
    <source>
        <dbReference type="Proteomes" id="UP000252139"/>
    </source>
</evidence>
<reference evidence="1 2" key="1">
    <citation type="journal article" date="2018" name="G3 (Bethesda)">
        <title>Phylogenetic and Phylogenomic Definition of Rhizopus Species.</title>
        <authorList>
            <person name="Gryganskyi A.P."/>
            <person name="Golan J."/>
            <person name="Dolatabadi S."/>
            <person name="Mondo S."/>
            <person name="Robb S."/>
            <person name="Idnurm A."/>
            <person name="Muszewska A."/>
            <person name="Steczkiewicz K."/>
            <person name="Masonjones S."/>
            <person name="Liao H.L."/>
            <person name="Gajdeczka M.T."/>
            <person name="Anike F."/>
            <person name="Vuek A."/>
            <person name="Anishchenko I.M."/>
            <person name="Voigt K."/>
            <person name="de Hoog G.S."/>
            <person name="Smith M.E."/>
            <person name="Heitman J."/>
            <person name="Vilgalys R."/>
            <person name="Stajich J.E."/>
        </authorList>
    </citation>
    <scope>NUCLEOTIDE SEQUENCE [LARGE SCALE GENOMIC DNA]</scope>
    <source>
        <strain evidence="1 2">CBS 357.93</strain>
    </source>
</reference>
<evidence type="ECO:0000313" key="1">
    <source>
        <dbReference type="EMBL" id="RCH80520.1"/>
    </source>
</evidence>
<protein>
    <submittedName>
        <fullName evidence="1">Uncharacterized protein</fullName>
    </submittedName>
</protein>